<evidence type="ECO:0000313" key="2">
    <source>
        <dbReference type="EMBL" id="RZB68554.1"/>
    </source>
</evidence>
<keyword evidence="3" id="KW-1185">Reference proteome</keyword>
<dbReference type="EMBL" id="QZWG01000014">
    <property type="protein sequence ID" value="RZB68554.1"/>
    <property type="molecule type" value="Genomic_DNA"/>
</dbReference>
<keyword evidence="1" id="KW-0472">Membrane</keyword>
<sequence>MCMAIGRGRFNFFPLHFLSGPFFVIGPVNNYAIFISLKVSSLVWCMSCL</sequence>
<keyword evidence="1" id="KW-1133">Transmembrane helix</keyword>
<proteinExistence type="predicted"/>
<feature type="transmembrane region" description="Helical" evidence="1">
    <location>
        <begin position="12"/>
        <end position="34"/>
    </location>
</feature>
<protein>
    <submittedName>
        <fullName evidence="2">Uncharacterized protein</fullName>
    </submittedName>
</protein>
<comment type="caution">
    <text evidence="2">The sequence shown here is derived from an EMBL/GenBank/DDBJ whole genome shotgun (WGS) entry which is preliminary data.</text>
</comment>
<reference evidence="2 3" key="1">
    <citation type="submission" date="2018-09" db="EMBL/GenBank/DDBJ databases">
        <title>A high-quality reference genome of wild soybean provides a powerful tool to mine soybean genomes.</title>
        <authorList>
            <person name="Xie M."/>
            <person name="Chung C.Y.L."/>
            <person name="Li M.-W."/>
            <person name="Wong F.-L."/>
            <person name="Chan T.-F."/>
            <person name="Lam H.-M."/>
        </authorList>
    </citation>
    <scope>NUCLEOTIDE SEQUENCE [LARGE SCALE GENOMIC DNA]</scope>
    <source>
        <strain evidence="3">cv. W05</strain>
        <tissue evidence="2">Hypocotyl of etiolated seedlings</tissue>
    </source>
</reference>
<evidence type="ECO:0000256" key="1">
    <source>
        <dbReference type="SAM" id="Phobius"/>
    </source>
</evidence>
<gene>
    <name evidence="2" type="ORF">D0Y65_038364</name>
</gene>
<dbReference type="AlphaFoldDB" id="A0A445H4H8"/>
<organism evidence="2 3">
    <name type="scientific">Glycine soja</name>
    <name type="common">Wild soybean</name>
    <dbReference type="NCBI Taxonomy" id="3848"/>
    <lineage>
        <taxon>Eukaryota</taxon>
        <taxon>Viridiplantae</taxon>
        <taxon>Streptophyta</taxon>
        <taxon>Embryophyta</taxon>
        <taxon>Tracheophyta</taxon>
        <taxon>Spermatophyta</taxon>
        <taxon>Magnoliopsida</taxon>
        <taxon>eudicotyledons</taxon>
        <taxon>Gunneridae</taxon>
        <taxon>Pentapetalae</taxon>
        <taxon>rosids</taxon>
        <taxon>fabids</taxon>
        <taxon>Fabales</taxon>
        <taxon>Fabaceae</taxon>
        <taxon>Papilionoideae</taxon>
        <taxon>50 kb inversion clade</taxon>
        <taxon>NPAAA clade</taxon>
        <taxon>indigoferoid/millettioid clade</taxon>
        <taxon>Phaseoleae</taxon>
        <taxon>Glycine</taxon>
        <taxon>Glycine subgen. Soja</taxon>
    </lineage>
</organism>
<accession>A0A445H4H8</accession>
<dbReference type="Proteomes" id="UP000289340">
    <property type="component" value="Chromosome 14"/>
</dbReference>
<name>A0A445H4H8_GLYSO</name>
<keyword evidence="1" id="KW-0812">Transmembrane</keyword>
<evidence type="ECO:0000313" key="3">
    <source>
        <dbReference type="Proteomes" id="UP000289340"/>
    </source>
</evidence>